<gene>
    <name evidence="1" type="ORF">MHIB_05070</name>
</gene>
<dbReference type="AlphaFoldDB" id="A0A7I7WWV1"/>
<name>A0A7I7WWV1_9MYCO</name>
<evidence type="ECO:0000313" key="1">
    <source>
        <dbReference type="EMBL" id="BBZ22089.1"/>
    </source>
</evidence>
<dbReference type="KEGG" id="mhib:MHIB_05070"/>
<dbReference type="Proteomes" id="UP000467260">
    <property type="component" value="Chromosome"/>
</dbReference>
<organism evidence="1 2">
    <name type="scientific">Mycolicibacter hiberniae</name>
    <dbReference type="NCBI Taxonomy" id="29314"/>
    <lineage>
        <taxon>Bacteria</taxon>
        <taxon>Bacillati</taxon>
        <taxon>Actinomycetota</taxon>
        <taxon>Actinomycetes</taxon>
        <taxon>Mycobacteriales</taxon>
        <taxon>Mycobacteriaceae</taxon>
        <taxon>Mycolicibacter</taxon>
    </lineage>
</organism>
<dbReference type="EMBL" id="AP022609">
    <property type="protein sequence ID" value="BBZ22089.1"/>
    <property type="molecule type" value="Genomic_DNA"/>
</dbReference>
<protein>
    <submittedName>
        <fullName evidence="1">Uncharacterized protein</fullName>
    </submittedName>
</protein>
<reference evidence="1 2" key="1">
    <citation type="journal article" date="2019" name="Emerg. Microbes Infect.">
        <title>Comprehensive subspecies identification of 175 nontuberculous mycobacteria species based on 7547 genomic profiles.</title>
        <authorList>
            <person name="Matsumoto Y."/>
            <person name="Kinjo T."/>
            <person name="Motooka D."/>
            <person name="Nabeya D."/>
            <person name="Jung N."/>
            <person name="Uechi K."/>
            <person name="Horii T."/>
            <person name="Iida T."/>
            <person name="Fujita J."/>
            <person name="Nakamura S."/>
        </authorList>
    </citation>
    <scope>NUCLEOTIDE SEQUENCE [LARGE SCALE GENOMIC DNA]</scope>
    <source>
        <strain evidence="1 2">JCM 13571</strain>
    </source>
</reference>
<evidence type="ECO:0000313" key="2">
    <source>
        <dbReference type="Proteomes" id="UP000467260"/>
    </source>
</evidence>
<keyword evidence="2" id="KW-1185">Reference proteome</keyword>
<sequence>MSVEVKVTAPPSHARTPESTFKGQVPLKVDLSIFSACTAVWPQAVPQQANRTRIAAMSPTGGVVLDHRPVLALLGGCAGTDQRDTGAAFTGVGIIRRLLSATTPATSVIDYPNSARGPVR</sequence>
<proteinExistence type="predicted"/>
<accession>A0A7I7WWV1</accession>